<keyword evidence="4" id="KW-1185">Reference proteome</keyword>
<dbReference type="AlphaFoldDB" id="A0AA41R3Y8"/>
<dbReference type="Pfam" id="PF09335">
    <property type="entry name" value="VTT_dom"/>
    <property type="match status" value="1"/>
</dbReference>
<keyword evidence="1" id="KW-1133">Transmembrane helix</keyword>
<name>A0AA41R3Y8_9BACT</name>
<evidence type="ECO:0000256" key="1">
    <source>
        <dbReference type="SAM" id="Phobius"/>
    </source>
</evidence>
<protein>
    <submittedName>
        <fullName evidence="3">VTT domain-containing protein</fullName>
    </submittedName>
</protein>
<dbReference type="EMBL" id="JALJRB010000011">
    <property type="protein sequence ID" value="MCJ8501201.1"/>
    <property type="molecule type" value="Genomic_DNA"/>
</dbReference>
<dbReference type="InterPro" id="IPR032816">
    <property type="entry name" value="VTT_dom"/>
</dbReference>
<evidence type="ECO:0000313" key="4">
    <source>
        <dbReference type="Proteomes" id="UP001165427"/>
    </source>
</evidence>
<keyword evidence="1" id="KW-0812">Transmembrane</keyword>
<evidence type="ECO:0000259" key="2">
    <source>
        <dbReference type="Pfam" id="PF09335"/>
    </source>
</evidence>
<reference evidence="3" key="1">
    <citation type="submission" date="2022-04" db="EMBL/GenBank/DDBJ databases">
        <title>Desulfatitalea alkaliphila sp. nov., a novel anaerobic sulfate-reducing bacterium isolated from terrestrial mud volcano, Taman Peninsula, Russia.</title>
        <authorList>
            <person name="Khomyakova M.A."/>
            <person name="Merkel A.Y."/>
            <person name="Slobodkin A.I."/>
        </authorList>
    </citation>
    <scope>NUCLEOTIDE SEQUENCE</scope>
    <source>
        <strain evidence="3">M08but</strain>
    </source>
</reference>
<feature type="transmembrane region" description="Helical" evidence="1">
    <location>
        <begin position="6"/>
        <end position="27"/>
    </location>
</feature>
<sequence>MAKPRYKPILFGLVVVLGIVAGQLGWFDWRLFVAQGERYAHLWWFIPALIAAKVVLYTFALPGSTLIWVAGLFYQPLTATAIIVAGGTLGALAAYGLCRWLAGKGGGSPAKPARVLRFLYSNSDWGTLLAVRTLPNFPHSVINYGAGVLAVPLPRFLIATAVGFTIKGFLYALMIRNAATADTIAEAIDLQTLGPLFVLAALFLAGPALQRRFQASRRSGGTQ</sequence>
<accession>A0AA41R3Y8</accession>
<dbReference type="RefSeq" id="WP_246907854.1">
    <property type="nucleotide sequence ID" value="NZ_JALJRB010000011.1"/>
</dbReference>
<gene>
    <name evidence="3" type="ORF">MRX98_11510</name>
</gene>
<organism evidence="3 4">
    <name type="scientific">Desulfatitalea alkaliphila</name>
    <dbReference type="NCBI Taxonomy" id="2929485"/>
    <lineage>
        <taxon>Bacteria</taxon>
        <taxon>Pseudomonadati</taxon>
        <taxon>Thermodesulfobacteriota</taxon>
        <taxon>Desulfobacteria</taxon>
        <taxon>Desulfobacterales</taxon>
        <taxon>Desulfosarcinaceae</taxon>
        <taxon>Desulfatitalea</taxon>
    </lineage>
</organism>
<feature type="transmembrane region" description="Helical" evidence="1">
    <location>
        <begin position="156"/>
        <end position="175"/>
    </location>
</feature>
<proteinExistence type="predicted"/>
<comment type="caution">
    <text evidence="3">The sequence shown here is derived from an EMBL/GenBank/DDBJ whole genome shotgun (WGS) entry which is preliminary data.</text>
</comment>
<dbReference type="Proteomes" id="UP001165427">
    <property type="component" value="Unassembled WGS sequence"/>
</dbReference>
<keyword evidence="1" id="KW-0472">Membrane</keyword>
<feature type="transmembrane region" description="Helical" evidence="1">
    <location>
        <begin position="72"/>
        <end position="98"/>
    </location>
</feature>
<feature type="transmembrane region" description="Helical" evidence="1">
    <location>
        <begin position="39"/>
        <end position="60"/>
    </location>
</feature>
<feature type="transmembrane region" description="Helical" evidence="1">
    <location>
        <begin position="187"/>
        <end position="209"/>
    </location>
</feature>
<evidence type="ECO:0000313" key="3">
    <source>
        <dbReference type="EMBL" id="MCJ8501201.1"/>
    </source>
</evidence>
<feature type="domain" description="VTT" evidence="2">
    <location>
        <begin position="61"/>
        <end position="175"/>
    </location>
</feature>